<dbReference type="PROSITE" id="PS51257">
    <property type="entry name" value="PROKAR_LIPOPROTEIN"/>
    <property type="match status" value="1"/>
</dbReference>
<dbReference type="GO" id="GO:0030234">
    <property type="term" value="F:enzyme regulator activity"/>
    <property type="evidence" value="ECO:0007669"/>
    <property type="project" value="TreeGrafter"/>
</dbReference>
<dbReference type="InterPro" id="IPR028082">
    <property type="entry name" value="Peripla_BP_I"/>
</dbReference>
<dbReference type="InterPro" id="IPR007443">
    <property type="entry name" value="LpoA"/>
</dbReference>
<reference evidence="2" key="1">
    <citation type="submission" date="2018-05" db="EMBL/GenBank/DDBJ databases">
        <authorList>
            <person name="Lanie J.A."/>
            <person name="Ng W.-L."/>
            <person name="Kazmierczak K.M."/>
            <person name="Andrzejewski T.M."/>
            <person name="Davidsen T.M."/>
            <person name="Wayne K.J."/>
            <person name="Tettelin H."/>
            <person name="Glass J.I."/>
            <person name="Rusch D."/>
            <person name="Podicherti R."/>
            <person name="Tsui H.-C.T."/>
            <person name="Winkler M.E."/>
        </authorList>
    </citation>
    <scope>NUCLEOTIDE SEQUENCE</scope>
</reference>
<gene>
    <name evidence="2" type="ORF">METZ01_LOCUS273223</name>
</gene>
<dbReference type="GO" id="GO:0031241">
    <property type="term" value="C:periplasmic side of cell outer membrane"/>
    <property type="evidence" value="ECO:0007669"/>
    <property type="project" value="TreeGrafter"/>
</dbReference>
<name>A0A382K887_9ZZZZ</name>
<dbReference type="GO" id="GO:0009252">
    <property type="term" value="P:peptidoglycan biosynthetic process"/>
    <property type="evidence" value="ECO:0007669"/>
    <property type="project" value="TreeGrafter"/>
</dbReference>
<dbReference type="SUPFAM" id="SSF53822">
    <property type="entry name" value="Periplasmic binding protein-like I"/>
    <property type="match status" value="1"/>
</dbReference>
<dbReference type="PANTHER" id="PTHR38038:SF1">
    <property type="entry name" value="PENICILLIN-BINDING PROTEIN ACTIVATOR LPOA"/>
    <property type="match status" value="1"/>
</dbReference>
<dbReference type="PANTHER" id="PTHR38038">
    <property type="entry name" value="PENICILLIN-BINDING PROTEIN ACTIVATOR LPOA"/>
    <property type="match status" value="1"/>
</dbReference>
<protein>
    <submittedName>
        <fullName evidence="2">Uncharacterized protein</fullName>
    </submittedName>
</protein>
<evidence type="ECO:0000256" key="1">
    <source>
        <dbReference type="ARBA" id="ARBA00023136"/>
    </source>
</evidence>
<dbReference type="Gene3D" id="1.25.40.650">
    <property type="match status" value="1"/>
</dbReference>
<sequence length="374" mass="40551">MKIGCRNRITVLLAFAAFSSGCATSNLSYLTGQNEARAEVLATGNQFYDAAGVYIGLATRVTGTERDRLTLLAVEQWLLAGDGRRARNALSQVERPSNGELLWLWMADAAALLLWEGNHSGALSLLDPLTKETLPANHRARVDALLADSWFQKGEPLKAVHLYIRRESRLNDLNAINSGHIRLWAQLRVGDVQTLREAAEIADDPIARGWLALAAIANSTGQRGMGWRNGVARWQVANRNHPAGNILSDLSVPEDSLLNYPRQIALLLPLSGDNGAAGNAIKNGFLGAYFAAVGGIENRQIIRAYDVNVEGGVQSAYTQGMEEGADFFVGPLLRQNVAKLGSKEVLPVPVLSLNYLADGWMVPPGLYQFALSPE</sequence>
<dbReference type="Gene3D" id="3.40.50.2300">
    <property type="match status" value="1"/>
</dbReference>
<organism evidence="2">
    <name type="scientific">marine metagenome</name>
    <dbReference type="NCBI Taxonomy" id="408172"/>
    <lineage>
        <taxon>unclassified sequences</taxon>
        <taxon>metagenomes</taxon>
        <taxon>ecological metagenomes</taxon>
    </lineage>
</organism>
<evidence type="ECO:0000313" key="2">
    <source>
        <dbReference type="EMBL" id="SVC20369.1"/>
    </source>
</evidence>
<dbReference type="EMBL" id="UINC01078874">
    <property type="protein sequence ID" value="SVC20369.1"/>
    <property type="molecule type" value="Genomic_DNA"/>
</dbReference>
<dbReference type="Pfam" id="PF04348">
    <property type="entry name" value="LppC"/>
    <property type="match status" value="1"/>
</dbReference>
<keyword evidence="1" id="KW-0472">Membrane</keyword>
<proteinExistence type="predicted"/>
<feature type="non-terminal residue" evidence="2">
    <location>
        <position position="374"/>
    </location>
</feature>
<accession>A0A382K887</accession>
<dbReference type="AlphaFoldDB" id="A0A382K887"/>